<evidence type="ECO:0000313" key="3">
    <source>
        <dbReference type="Proteomes" id="UP000070544"/>
    </source>
</evidence>
<evidence type="ECO:0000313" key="2">
    <source>
        <dbReference type="EMBL" id="KXS13220.1"/>
    </source>
</evidence>
<feature type="compositionally biased region" description="Gly residues" evidence="1">
    <location>
        <begin position="1"/>
        <end position="10"/>
    </location>
</feature>
<sequence length="171" mass="18114">MYGAVIGGGQDSTEEANSPTSEDTEGAASSEMRHGLSLDSSSVSLGREYSDGREMGKISTAESRGSHRLHVYASSAATGVVLTNAGCATTSICGHNGTPRYRAMENAGLQAADSVRRHVQTFLLYCGRRVQVETRSDGDRCGDEVPPLCSIAGNPPIWSTKSVRWTVETSI</sequence>
<feature type="region of interest" description="Disordered" evidence="1">
    <location>
        <begin position="1"/>
        <end position="64"/>
    </location>
</feature>
<dbReference type="AlphaFoldDB" id="A0A139A8V6"/>
<dbReference type="Proteomes" id="UP000070544">
    <property type="component" value="Unassembled WGS sequence"/>
</dbReference>
<accession>A0A139A8V6</accession>
<proteinExistence type="predicted"/>
<reference evidence="2 3" key="1">
    <citation type="journal article" date="2015" name="Genome Biol. Evol.">
        <title>Phylogenomic analyses indicate that early fungi evolved digesting cell walls of algal ancestors of land plants.</title>
        <authorList>
            <person name="Chang Y."/>
            <person name="Wang S."/>
            <person name="Sekimoto S."/>
            <person name="Aerts A.L."/>
            <person name="Choi C."/>
            <person name="Clum A."/>
            <person name="LaButti K.M."/>
            <person name="Lindquist E.A."/>
            <person name="Yee Ngan C."/>
            <person name="Ohm R.A."/>
            <person name="Salamov A.A."/>
            <person name="Grigoriev I.V."/>
            <person name="Spatafora J.W."/>
            <person name="Berbee M.L."/>
        </authorList>
    </citation>
    <scope>NUCLEOTIDE SEQUENCE [LARGE SCALE GENOMIC DNA]</scope>
    <source>
        <strain evidence="2 3">JEL478</strain>
    </source>
</reference>
<keyword evidence="3" id="KW-1185">Reference proteome</keyword>
<protein>
    <submittedName>
        <fullName evidence="2">Uncharacterized protein</fullName>
    </submittedName>
</protein>
<name>A0A139A8V6_GONPJ</name>
<dbReference type="EMBL" id="KQ965781">
    <property type="protein sequence ID" value="KXS13220.1"/>
    <property type="molecule type" value="Genomic_DNA"/>
</dbReference>
<evidence type="ECO:0000256" key="1">
    <source>
        <dbReference type="SAM" id="MobiDB-lite"/>
    </source>
</evidence>
<organism evidence="2 3">
    <name type="scientific">Gonapodya prolifera (strain JEL478)</name>
    <name type="common">Monoblepharis prolifera</name>
    <dbReference type="NCBI Taxonomy" id="1344416"/>
    <lineage>
        <taxon>Eukaryota</taxon>
        <taxon>Fungi</taxon>
        <taxon>Fungi incertae sedis</taxon>
        <taxon>Chytridiomycota</taxon>
        <taxon>Chytridiomycota incertae sedis</taxon>
        <taxon>Monoblepharidomycetes</taxon>
        <taxon>Monoblepharidales</taxon>
        <taxon>Gonapodyaceae</taxon>
        <taxon>Gonapodya</taxon>
    </lineage>
</organism>
<gene>
    <name evidence="2" type="ORF">M427DRAFT_384257</name>
</gene>